<feature type="domain" description="NACHT" evidence="3">
    <location>
        <begin position="217"/>
        <end position="327"/>
    </location>
</feature>
<dbReference type="SUPFAM" id="SSF48403">
    <property type="entry name" value="Ankyrin repeat"/>
    <property type="match status" value="1"/>
</dbReference>
<dbReference type="InterPro" id="IPR027417">
    <property type="entry name" value="P-loop_NTPase"/>
</dbReference>
<dbReference type="Pfam" id="PF24883">
    <property type="entry name" value="NPHP3_N"/>
    <property type="match status" value="1"/>
</dbReference>
<sequence>MVDPISIIGLVGQISDLIQRAYNYGKAVHDAQSDMRKLYTELLGLKGVLEQLEKLDIASAEPHIADLIRSKEFRKTLSSTSELVGRLVENLNKKQTSSRRVNAFLWPWVKDDVKADIQDLERVKTWFIVMMMAENSTQMEVLMTESHEILDIAREGQARGKLKDEEEKREKIREWIQPFSPKRLHDKAVKKRMKDTGSWFLDGDFKAWGDGGAGSSRILWLRGKSGSGKTTLHAAAVEQLKSHQQENPKTGFAFFYCSFDDRESQQPPNILGSILYQLSEQYPETLEGIDQLRKSGEVLGENSLLKLISQYVSKFESFYISVDAINESFGCIEVFELLLQLVADNPNVRLFVTAISGCSHWLEDLQLEEPPEIIEVDMGTGDVDRDIDFYITTRISEERLLRRLSNETKLELREKVLDNAKGMFRYAQCQLDSLGTLRTAKMVFNALYDLPKDIYEVYKRILLSIPEADRLLARESLFFLSVALRPLTIQELAEAAVLDDYNARIDDEYRLPEPMVLLEICQGLVDYDAATNVVTLAHSSVRAYITSSHTREGDIAWFGYNIPGIHADIANKCLAYLLLEDFQDGCCTNDELEKKFEDYPLLRYASQYWPLHSRLADREGRHETAALVFCLSHKKAGGGNFSFWVQCLMPYTSRDIITASEPLYYASSFGLADLAKSLLTSESVDVDARGGRYKSNALHVACYRGHAEIAHQLLECGADINLRDSDGRTALFWAEKLGRTDIVDLLQDPKYAQTKGHTVMTLSDLPEYIDYPMWFCCACNGGPQRGRFNECWGCHSHERCEKCIKLAGLEDVEKVPESQSRWVCCSCEAGPTKIETKDCRDCEHEKCRRCWVFNVSV</sequence>
<dbReference type="SUPFAM" id="SSF52540">
    <property type="entry name" value="P-loop containing nucleoside triphosphate hydrolases"/>
    <property type="match status" value="1"/>
</dbReference>
<dbReference type="SMART" id="SM00248">
    <property type="entry name" value="ANK"/>
    <property type="match status" value="4"/>
</dbReference>
<dbReference type="AlphaFoldDB" id="A0A9P5B5U8"/>
<gene>
    <name evidence="4" type="ORF">FAGAP_7893</name>
</gene>
<proteinExistence type="predicted"/>
<dbReference type="PANTHER" id="PTHR10039">
    <property type="entry name" value="AMELOGENIN"/>
    <property type="match status" value="1"/>
</dbReference>
<organism evidence="4 5">
    <name type="scientific">Fusarium agapanthi</name>
    <dbReference type="NCBI Taxonomy" id="1803897"/>
    <lineage>
        <taxon>Eukaryota</taxon>
        <taxon>Fungi</taxon>
        <taxon>Dikarya</taxon>
        <taxon>Ascomycota</taxon>
        <taxon>Pezizomycotina</taxon>
        <taxon>Sordariomycetes</taxon>
        <taxon>Hypocreomycetidae</taxon>
        <taxon>Hypocreales</taxon>
        <taxon>Nectriaceae</taxon>
        <taxon>Fusarium</taxon>
        <taxon>Fusarium fujikuroi species complex</taxon>
    </lineage>
</organism>
<reference evidence="4" key="1">
    <citation type="submission" date="2020-01" db="EMBL/GenBank/DDBJ databases">
        <title>Identification and distribution of gene clusters putatively required for synthesis of sphingolipid metabolism inhibitors in phylogenetically diverse species of the filamentous fungus Fusarium.</title>
        <authorList>
            <person name="Kim H.-S."/>
            <person name="Busman M."/>
            <person name="Brown D.W."/>
            <person name="Divon H."/>
            <person name="Uhlig S."/>
            <person name="Proctor R.H."/>
        </authorList>
    </citation>
    <scope>NUCLEOTIDE SEQUENCE</scope>
    <source>
        <strain evidence="4">NRRL 31653</strain>
    </source>
</reference>
<evidence type="ECO:0000256" key="2">
    <source>
        <dbReference type="PROSITE-ProRule" id="PRU00023"/>
    </source>
</evidence>
<evidence type="ECO:0000313" key="4">
    <source>
        <dbReference type="EMBL" id="KAF4495959.1"/>
    </source>
</evidence>
<dbReference type="Pfam" id="PF22939">
    <property type="entry name" value="WHD_GPIID"/>
    <property type="match status" value="1"/>
</dbReference>
<dbReference type="InterPro" id="IPR002110">
    <property type="entry name" value="Ankyrin_rpt"/>
</dbReference>
<dbReference type="InterPro" id="IPR007111">
    <property type="entry name" value="NACHT_NTPase"/>
</dbReference>
<dbReference type="Gene3D" id="1.25.40.20">
    <property type="entry name" value="Ankyrin repeat-containing domain"/>
    <property type="match status" value="1"/>
</dbReference>
<dbReference type="Gene3D" id="3.40.50.300">
    <property type="entry name" value="P-loop containing nucleotide triphosphate hydrolases"/>
    <property type="match status" value="1"/>
</dbReference>
<dbReference type="PROSITE" id="PS50297">
    <property type="entry name" value="ANK_REP_REGION"/>
    <property type="match status" value="1"/>
</dbReference>
<dbReference type="PROSITE" id="PS50088">
    <property type="entry name" value="ANK_REPEAT"/>
    <property type="match status" value="1"/>
</dbReference>
<keyword evidence="5" id="KW-1185">Reference proteome</keyword>
<dbReference type="EMBL" id="LUFC02000589">
    <property type="protein sequence ID" value="KAF4495959.1"/>
    <property type="molecule type" value="Genomic_DNA"/>
</dbReference>
<dbReference type="InterPro" id="IPR036770">
    <property type="entry name" value="Ankyrin_rpt-contain_sf"/>
</dbReference>
<accession>A0A9P5B5U8</accession>
<feature type="repeat" description="ANK" evidence="2">
    <location>
        <begin position="693"/>
        <end position="725"/>
    </location>
</feature>
<dbReference type="Proteomes" id="UP000737391">
    <property type="component" value="Unassembled WGS sequence"/>
</dbReference>
<dbReference type="PROSITE" id="PS50837">
    <property type="entry name" value="NACHT"/>
    <property type="match status" value="1"/>
</dbReference>
<comment type="caution">
    <text evidence="4">The sequence shown here is derived from an EMBL/GenBank/DDBJ whole genome shotgun (WGS) entry which is preliminary data.</text>
</comment>
<dbReference type="InterPro" id="IPR054471">
    <property type="entry name" value="GPIID_WHD"/>
</dbReference>
<name>A0A9P5B5U8_9HYPO</name>
<keyword evidence="1" id="KW-0677">Repeat</keyword>
<evidence type="ECO:0000313" key="5">
    <source>
        <dbReference type="Proteomes" id="UP000737391"/>
    </source>
</evidence>
<evidence type="ECO:0000256" key="1">
    <source>
        <dbReference type="ARBA" id="ARBA00022737"/>
    </source>
</evidence>
<evidence type="ECO:0000259" key="3">
    <source>
        <dbReference type="PROSITE" id="PS50837"/>
    </source>
</evidence>
<dbReference type="PANTHER" id="PTHR10039:SF16">
    <property type="entry name" value="GPI INOSITOL-DEACYLASE"/>
    <property type="match status" value="1"/>
</dbReference>
<protein>
    <submittedName>
        <fullName evidence="4">ZDHHC-type palmitoyltransferase 6</fullName>
    </submittedName>
</protein>
<keyword evidence="2" id="KW-0040">ANK repeat</keyword>
<dbReference type="Pfam" id="PF12796">
    <property type="entry name" value="Ank_2"/>
    <property type="match status" value="1"/>
</dbReference>
<dbReference type="InterPro" id="IPR056884">
    <property type="entry name" value="NPHP3-like_N"/>
</dbReference>
<dbReference type="OrthoDB" id="1577640at2759"/>